<proteinExistence type="predicted"/>
<name>A0A7Y0EIH9_9CLOT</name>
<comment type="caution">
    <text evidence="2">The sequence shown here is derived from an EMBL/GenBank/DDBJ whole genome shotgun (WGS) entry which is preliminary data.</text>
</comment>
<dbReference type="InterPro" id="IPR026889">
    <property type="entry name" value="Zn_Tnp"/>
</dbReference>
<evidence type="ECO:0000313" key="2">
    <source>
        <dbReference type="EMBL" id="NMM63762.1"/>
    </source>
</evidence>
<evidence type="ECO:0000313" key="3">
    <source>
        <dbReference type="Proteomes" id="UP000537131"/>
    </source>
</evidence>
<dbReference type="RefSeq" id="WP_169298344.1">
    <property type="nucleotide sequence ID" value="NZ_JABBNI010000025.1"/>
</dbReference>
<gene>
    <name evidence="2" type="ORF">HBE96_13985</name>
</gene>
<sequence length="129" mass="15535">MDTKKITIKEILIDRYDDFKNKYWYRVPENMRQHIDDLVNKAINCSDIKNGFAEYICEACGDIIKVPFTCKSKFCNRGGRLYTLKWAEKQQQNMLRVVHRHSVFTMPEYLRKFFCSRRGTIKRITGWRI</sequence>
<dbReference type="Proteomes" id="UP000537131">
    <property type="component" value="Unassembled WGS sequence"/>
</dbReference>
<dbReference type="AlphaFoldDB" id="A0A7Y0EIH9"/>
<accession>A0A7Y0EIH9</accession>
<dbReference type="EMBL" id="JABBNI010000025">
    <property type="protein sequence ID" value="NMM63762.1"/>
    <property type="molecule type" value="Genomic_DNA"/>
</dbReference>
<organism evidence="2 3">
    <name type="scientific">Clostridium muellerianum</name>
    <dbReference type="NCBI Taxonomy" id="2716538"/>
    <lineage>
        <taxon>Bacteria</taxon>
        <taxon>Bacillati</taxon>
        <taxon>Bacillota</taxon>
        <taxon>Clostridia</taxon>
        <taxon>Eubacteriales</taxon>
        <taxon>Clostridiaceae</taxon>
        <taxon>Clostridium</taxon>
    </lineage>
</organism>
<feature type="domain" description="Transposase zinc-binding" evidence="1">
    <location>
        <begin position="18"/>
        <end position="106"/>
    </location>
</feature>
<reference evidence="2 3" key="1">
    <citation type="submission" date="2020-06" db="EMBL/GenBank/DDBJ databases">
        <title>Complete Genome Sequence of Clostridium muelleri sp. nov. P21T, an Acid-Alcohol Producing Acetogen Isolated from Old Hay.</title>
        <authorList>
            <person name="Duncan K.E."/>
            <person name="Tanner R.S."/>
        </authorList>
    </citation>
    <scope>NUCLEOTIDE SEQUENCE [LARGE SCALE GENOMIC DNA]</scope>
    <source>
        <strain evidence="2 3">P21</strain>
    </source>
</reference>
<protein>
    <recommendedName>
        <fullName evidence="1">Transposase zinc-binding domain-containing protein</fullName>
    </recommendedName>
</protein>
<keyword evidence="3" id="KW-1185">Reference proteome</keyword>
<evidence type="ECO:0000259" key="1">
    <source>
        <dbReference type="Pfam" id="PF14319"/>
    </source>
</evidence>
<dbReference type="Pfam" id="PF14319">
    <property type="entry name" value="Zn_Tnp_IS91"/>
    <property type="match status" value="1"/>
</dbReference>